<dbReference type="GO" id="GO:0009086">
    <property type="term" value="P:methionine biosynthetic process"/>
    <property type="evidence" value="ECO:0007669"/>
    <property type="project" value="TreeGrafter"/>
</dbReference>
<dbReference type="InterPro" id="IPR029058">
    <property type="entry name" value="AB_hydrolase_fold"/>
</dbReference>
<feature type="non-terminal residue" evidence="1">
    <location>
        <position position="67"/>
    </location>
</feature>
<dbReference type="EMBL" id="UINC01089572">
    <property type="protein sequence ID" value="SVC40780.1"/>
    <property type="molecule type" value="Genomic_DNA"/>
</dbReference>
<organism evidence="1">
    <name type="scientific">marine metagenome</name>
    <dbReference type="NCBI Taxonomy" id="408172"/>
    <lineage>
        <taxon>unclassified sequences</taxon>
        <taxon>metagenomes</taxon>
        <taxon>ecological metagenomes</taxon>
    </lineage>
</organism>
<dbReference type="GO" id="GO:0004414">
    <property type="term" value="F:homoserine O-acetyltransferase activity"/>
    <property type="evidence" value="ECO:0007669"/>
    <property type="project" value="TreeGrafter"/>
</dbReference>
<gene>
    <name evidence="1" type="ORF">METZ01_LOCUS293634</name>
</gene>
<reference evidence="1" key="1">
    <citation type="submission" date="2018-05" db="EMBL/GenBank/DDBJ databases">
        <authorList>
            <person name="Lanie J.A."/>
            <person name="Ng W.-L."/>
            <person name="Kazmierczak K.M."/>
            <person name="Andrzejewski T.M."/>
            <person name="Davidsen T.M."/>
            <person name="Wayne K.J."/>
            <person name="Tettelin H."/>
            <person name="Glass J.I."/>
            <person name="Rusch D."/>
            <person name="Podicherti R."/>
            <person name="Tsui H.-C.T."/>
            <person name="Winkler M.E."/>
        </authorList>
    </citation>
    <scope>NUCLEOTIDE SEQUENCE</scope>
</reference>
<name>A0A382LVY3_9ZZZZ</name>
<dbReference type="InterPro" id="IPR008220">
    <property type="entry name" value="HAT_MetX-like"/>
</dbReference>
<dbReference type="Gene3D" id="3.40.50.1820">
    <property type="entry name" value="alpha/beta hydrolase"/>
    <property type="match status" value="1"/>
</dbReference>
<evidence type="ECO:0000313" key="1">
    <source>
        <dbReference type="EMBL" id="SVC40780.1"/>
    </source>
</evidence>
<evidence type="ECO:0008006" key="2">
    <source>
        <dbReference type="Google" id="ProtNLM"/>
    </source>
</evidence>
<dbReference type="GO" id="GO:0009092">
    <property type="term" value="P:homoserine metabolic process"/>
    <property type="evidence" value="ECO:0007669"/>
    <property type="project" value="TreeGrafter"/>
</dbReference>
<dbReference type="AlphaFoldDB" id="A0A382LVY3"/>
<sequence length="67" mass="7526">MNKETKNIKKLIVNQSLELDCGKVIKNFPIAYETYGTLNKSKSNAILVFHALSGDQFVTNINPITKK</sequence>
<dbReference type="PANTHER" id="PTHR32268:SF11">
    <property type="entry name" value="HOMOSERINE O-ACETYLTRANSFERASE"/>
    <property type="match status" value="1"/>
</dbReference>
<protein>
    <recommendedName>
        <fullName evidence="2">Homoserine O-acetyltransferase</fullName>
    </recommendedName>
</protein>
<dbReference type="PANTHER" id="PTHR32268">
    <property type="entry name" value="HOMOSERINE O-ACETYLTRANSFERASE"/>
    <property type="match status" value="1"/>
</dbReference>
<proteinExistence type="predicted"/>
<dbReference type="SUPFAM" id="SSF53474">
    <property type="entry name" value="alpha/beta-Hydrolases"/>
    <property type="match status" value="1"/>
</dbReference>
<accession>A0A382LVY3</accession>